<dbReference type="OrthoDB" id="5679686at2"/>
<dbReference type="Pfam" id="PF05050">
    <property type="entry name" value="Methyltransf_21"/>
    <property type="match status" value="1"/>
</dbReference>
<reference evidence="3" key="1">
    <citation type="submission" date="2016-11" db="EMBL/GenBank/DDBJ databases">
        <title>Complete Genome Sequence of alachlor-degrading Sphingomonas sp. strain JJ-A5.</title>
        <authorList>
            <person name="Lee H."/>
            <person name="Ka J.-O."/>
        </authorList>
    </citation>
    <scope>NUCLEOTIDE SEQUENCE [LARGE SCALE GENOMIC DNA]</scope>
    <source>
        <strain evidence="3">JJ-A5</strain>
    </source>
</reference>
<dbReference type="NCBIfam" id="TIGR01444">
    <property type="entry name" value="fkbM_fam"/>
    <property type="match status" value="1"/>
</dbReference>
<accession>A0A1L3ZYD4</accession>
<dbReference type="AlphaFoldDB" id="A0A1L3ZYD4"/>
<dbReference type="InterPro" id="IPR006342">
    <property type="entry name" value="FkbM_mtfrase"/>
</dbReference>
<dbReference type="Gene3D" id="3.40.50.150">
    <property type="entry name" value="Vaccinia Virus protein VP39"/>
    <property type="match status" value="1"/>
</dbReference>
<gene>
    <name evidence="2" type="ORF">BSL82_16180</name>
</gene>
<feature type="domain" description="Methyltransferase FkbM" evidence="1">
    <location>
        <begin position="72"/>
        <end position="236"/>
    </location>
</feature>
<dbReference type="RefSeq" id="WP_072598295.1">
    <property type="nucleotide sequence ID" value="NZ_CP018221.1"/>
</dbReference>
<evidence type="ECO:0000313" key="2">
    <source>
        <dbReference type="EMBL" id="API60637.1"/>
    </source>
</evidence>
<dbReference type="InterPro" id="IPR052514">
    <property type="entry name" value="SAM-dependent_MTase"/>
</dbReference>
<keyword evidence="3" id="KW-1185">Reference proteome</keyword>
<dbReference type="STRING" id="1921510.BSL82_16180"/>
<dbReference type="EMBL" id="CP018221">
    <property type="protein sequence ID" value="API60637.1"/>
    <property type="molecule type" value="Genomic_DNA"/>
</dbReference>
<dbReference type="KEGG" id="sphj:BSL82_16180"/>
<sequence length="263" mass="29707">MMSLLNPRNFANHLRRRRLRLGPEIVQVDFLGTRILVKAREDVGQSMALGSFELDDLKYFFSTIRSDDSIFDIGANVGAYSIPLARSFPKANIFAFEPIPLNYSLILASSRINRVTNLSVFESCISDKSGTESFSIAEDSAYSSLIDTRRKGVFETVSVQTISIEDFCSQNSCIPNILKIDVEGAEMKVLKGASNIFSDSRFSPRMVMIELYDQNLRMFDTSIGDIVSIMSFYGYKASVIANGKKRPFEEAHHNIYYNVFFEK</sequence>
<dbReference type="PANTHER" id="PTHR34203:SF15">
    <property type="entry name" value="SLL1173 PROTEIN"/>
    <property type="match status" value="1"/>
</dbReference>
<dbReference type="SUPFAM" id="SSF53335">
    <property type="entry name" value="S-adenosyl-L-methionine-dependent methyltransferases"/>
    <property type="match status" value="1"/>
</dbReference>
<name>A0A1L3ZYD4_9SPHN</name>
<evidence type="ECO:0000313" key="3">
    <source>
        <dbReference type="Proteomes" id="UP000182063"/>
    </source>
</evidence>
<organism evidence="2 3">
    <name type="scientific">Tardibacter chloracetimidivorans</name>
    <dbReference type="NCBI Taxonomy" id="1921510"/>
    <lineage>
        <taxon>Bacteria</taxon>
        <taxon>Pseudomonadati</taxon>
        <taxon>Pseudomonadota</taxon>
        <taxon>Alphaproteobacteria</taxon>
        <taxon>Sphingomonadales</taxon>
        <taxon>Sphingomonadaceae</taxon>
        <taxon>Tardibacter</taxon>
    </lineage>
</organism>
<evidence type="ECO:0000259" key="1">
    <source>
        <dbReference type="Pfam" id="PF05050"/>
    </source>
</evidence>
<dbReference type="InterPro" id="IPR029063">
    <property type="entry name" value="SAM-dependent_MTases_sf"/>
</dbReference>
<dbReference type="PANTHER" id="PTHR34203">
    <property type="entry name" value="METHYLTRANSFERASE, FKBM FAMILY PROTEIN"/>
    <property type="match status" value="1"/>
</dbReference>
<proteinExistence type="predicted"/>
<protein>
    <recommendedName>
        <fullName evidence="1">Methyltransferase FkbM domain-containing protein</fullName>
    </recommendedName>
</protein>
<dbReference type="Proteomes" id="UP000182063">
    <property type="component" value="Chromosome"/>
</dbReference>